<feature type="compositionally biased region" description="Polar residues" evidence="1">
    <location>
        <begin position="413"/>
        <end position="422"/>
    </location>
</feature>
<accession>D1BCL3</accession>
<keyword evidence="3" id="KW-0282">Flagellum</keyword>
<reference evidence="3 4" key="1">
    <citation type="journal article" date="2009" name="Stand. Genomic Sci.">
        <title>Complete genome sequence of Sanguibacter keddieii type strain (ST-74).</title>
        <authorList>
            <person name="Ivanova N."/>
            <person name="Sikorski J."/>
            <person name="Sims D."/>
            <person name="Brettin T."/>
            <person name="Detter J.C."/>
            <person name="Han C."/>
            <person name="Lapidus A."/>
            <person name="Copeland A."/>
            <person name="Glavina Del Rio T."/>
            <person name="Nolan M."/>
            <person name="Chen F."/>
            <person name="Lucas S."/>
            <person name="Tice H."/>
            <person name="Cheng J.F."/>
            <person name="Bruce D."/>
            <person name="Goodwin L."/>
            <person name="Pitluck S."/>
            <person name="Pati A."/>
            <person name="Mavromatis K."/>
            <person name="Chen A."/>
            <person name="Palaniappan K."/>
            <person name="D'haeseleer P."/>
            <person name="Chain P."/>
            <person name="Bristow J."/>
            <person name="Eisen J.A."/>
            <person name="Markowitz V."/>
            <person name="Hugenholtz P."/>
            <person name="Goker M."/>
            <person name="Pukall R."/>
            <person name="Klenk H.P."/>
            <person name="Kyrpides N.C."/>
        </authorList>
    </citation>
    <scope>NUCLEOTIDE SEQUENCE [LARGE SCALE GENOMIC DNA]</scope>
    <source>
        <strain evidence="4">ATCC 51767 / DSM 10542 / NCFB 3025 / ST-74</strain>
    </source>
</reference>
<dbReference type="MEROPS" id="N06.A01"/>
<dbReference type="GO" id="GO:0005886">
    <property type="term" value="C:plasma membrane"/>
    <property type="evidence" value="ECO:0007669"/>
    <property type="project" value="TreeGrafter"/>
</dbReference>
<gene>
    <name evidence="3" type="ordered locus">Sked_31030</name>
</gene>
<feature type="compositionally biased region" description="Pro residues" evidence="1">
    <location>
        <begin position="364"/>
        <end position="377"/>
    </location>
</feature>
<dbReference type="Gene3D" id="3.40.1690.10">
    <property type="entry name" value="secretion proteins EscU"/>
    <property type="match status" value="1"/>
</dbReference>
<feature type="transmembrane region" description="Helical" evidence="2">
    <location>
        <begin position="88"/>
        <end position="109"/>
    </location>
</feature>
<proteinExistence type="predicted"/>
<keyword evidence="4" id="KW-1185">Reference proteome</keyword>
<keyword evidence="2" id="KW-0472">Membrane</keyword>
<keyword evidence="2" id="KW-1133">Transmembrane helix</keyword>
<feature type="compositionally biased region" description="Low complexity" evidence="1">
    <location>
        <begin position="385"/>
        <end position="407"/>
    </location>
</feature>
<dbReference type="GO" id="GO:0009306">
    <property type="term" value="P:protein secretion"/>
    <property type="evidence" value="ECO:0007669"/>
    <property type="project" value="InterPro"/>
</dbReference>
<keyword evidence="2" id="KW-0812">Transmembrane</keyword>
<dbReference type="SUPFAM" id="SSF160544">
    <property type="entry name" value="EscU C-terminal domain-like"/>
    <property type="match status" value="1"/>
</dbReference>
<dbReference type="PRINTS" id="PR00950">
    <property type="entry name" value="TYPE3IMSPROT"/>
</dbReference>
<feature type="region of interest" description="Disordered" evidence="1">
    <location>
        <begin position="1"/>
        <end position="28"/>
    </location>
</feature>
<dbReference type="InterPro" id="IPR029025">
    <property type="entry name" value="T3SS_substrate_exporter_C"/>
</dbReference>
<feature type="transmembrane region" description="Helical" evidence="2">
    <location>
        <begin position="191"/>
        <end position="212"/>
    </location>
</feature>
<dbReference type="EMBL" id="CP001819">
    <property type="protein sequence ID" value="ACZ23000.1"/>
    <property type="molecule type" value="Genomic_DNA"/>
</dbReference>
<dbReference type="PANTHER" id="PTHR30531">
    <property type="entry name" value="FLAGELLAR BIOSYNTHETIC PROTEIN FLHB"/>
    <property type="match status" value="1"/>
</dbReference>
<dbReference type="InterPro" id="IPR006135">
    <property type="entry name" value="T3SS_substrate_exporter"/>
</dbReference>
<dbReference type="RefSeq" id="WP_012868068.1">
    <property type="nucleotide sequence ID" value="NC_013521.1"/>
</dbReference>
<dbReference type="Proteomes" id="UP000000322">
    <property type="component" value="Chromosome"/>
</dbReference>
<dbReference type="eggNOG" id="COG1377">
    <property type="taxonomic scope" value="Bacteria"/>
</dbReference>
<dbReference type="HOGENOM" id="CLU_041013_1_2_11"/>
<protein>
    <submittedName>
        <fullName evidence="3">Flagellar biosynthesis pathway, component FlhB</fullName>
    </submittedName>
</protein>
<feature type="transmembrane region" description="Helical" evidence="2">
    <location>
        <begin position="157"/>
        <end position="185"/>
    </location>
</feature>
<evidence type="ECO:0000313" key="4">
    <source>
        <dbReference type="Proteomes" id="UP000000322"/>
    </source>
</evidence>
<name>D1BCL3_SANKS</name>
<keyword evidence="3" id="KW-0969">Cilium</keyword>
<dbReference type="KEGG" id="ske:Sked_31030"/>
<evidence type="ECO:0000313" key="3">
    <source>
        <dbReference type="EMBL" id="ACZ23000.1"/>
    </source>
</evidence>
<dbReference type="PANTHER" id="PTHR30531:SF12">
    <property type="entry name" value="FLAGELLAR BIOSYNTHETIC PROTEIN FLHB"/>
    <property type="match status" value="1"/>
</dbReference>
<sequence>MSGGGDSGEKTEQATPKRMKQNRKDGALQRSQDLSAWLGIGAAAVMLPVALGRGAEAAVDQLSAVREIISNPDPLVVVDLLGTGMDSILTSLTPLLVVVVLAAVVGNVSQGGLHVATKKLKPKFDHFNLVKGIKNTFGGQALWQGVKALAKTLVVGLVLYIAIQNLMPVLLTAGGLSVGALLSAAGGGIQALLWSAVAAGIALAILDLVVVMKRNRKKTRMSKYEVKQENKQSEGDPQLKGAIRSKQIAMSRNRMIASVGDADVVLVNPTHVAVALKYEAGTGAPRVVAKGAGHVAARIREVAAEKSVPMISDVPLARALHGACEIGEEIPADLYAAVAQVLAFVMALKRRGASTDGVRSMPQPTIPEPPPGTPPPARRTRASRTARPPDGEAPTASQTSTQTTTQPDGPAPGTSTLSEARA</sequence>
<keyword evidence="3" id="KW-0966">Cell projection</keyword>
<evidence type="ECO:0000256" key="2">
    <source>
        <dbReference type="SAM" id="Phobius"/>
    </source>
</evidence>
<feature type="region of interest" description="Disordered" evidence="1">
    <location>
        <begin position="354"/>
        <end position="422"/>
    </location>
</feature>
<dbReference type="STRING" id="446469.Sked_31030"/>
<organism evidence="3 4">
    <name type="scientific">Sanguibacter keddieii (strain ATCC 51767 / DSM 10542 / NCFB 3025 / ST-74)</name>
    <dbReference type="NCBI Taxonomy" id="446469"/>
    <lineage>
        <taxon>Bacteria</taxon>
        <taxon>Bacillati</taxon>
        <taxon>Actinomycetota</taxon>
        <taxon>Actinomycetes</taxon>
        <taxon>Micrococcales</taxon>
        <taxon>Sanguibacteraceae</taxon>
        <taxon>Sanguibacter</taxon>
    </lineage>
</organism>
<evidence type="ECO:0000256" key="1">
    <source>
        <dbReference type="SAM" id="MobiDB-lite"/>
    </source>
</evidence>
<dbReference type="Pfam" id="PF01312">
    <property type="entry name" value="Bac_export_2"/>
    <property type="match status" value="1"/>
</dbReference>
<dbReference type="AlphaFoldDB" id="D1BCL3"/>